<dbReference type="AlphaFoldDB" id="A0AA91DP71"/>
<reference evidence="2 3" key="1">
    <citation type="submission" date="2016-03" db="EMBL/GenBank/DDBJ databases">
        <title>Genome sequence of Variovorax paradoxus KB5.</title>
        <authorList>
            <person name="Jeong H."/>
            <person name="Hong C.E."/>
            <person name="Jo S.H."/>
            <person name="Park J.M."/>
        </authorList>
    </citation>
    <scope>NUCLEOTIDE SEQUENCE [LARGE SCALE GENOMIC DNA]</scope>
    <source>
        <strain evidence="2 3">KB5</strain>
    </source>
</reference>
<proteinExistence type="predicted"/>
<organism evidence="2 3">
    <name type="scientific">Variovorax paradoxus</name>
    <dbReference type="NCBI Taxonomy" id="34073"/>
    <lineage>
        <taxon>Bacteria</taxon>
        <taxon>Pseudomonadati</taxon>
        <taxon>Pseudomonadota</taxon>
        <taxon>Betaproteobacteria</taxon>
        <taxon>Burkholderiales</taxon>
        <taxon>Comamonadaceae</taxon>
        <taxon>Variovorax</taxon>
    </lineage>
</organism>
<dbReference type="InterPro" id="IPR005175">
    <property type="entry name" value="PPC_dom"/>
</dbReference>
<dbReference type="Proteomes" id="UP000077852">
    <property type="component" value="Unassembled WGS sequence"/>
</dbReference>
<feature type="domain" description="PPC" evidence="1">
    <location>
        <begin position="30"/>
        <end position="177"/>
    </location>
</feature>
<evidence type="ECO:0000313" key="3">
    <source>
        <dbReference type="Proteomes" id="UP000077852"/>
    </source>
</evidence>
<keyword evidence="2" id="KW-0238">DNA-binding</keyword>
<protein>
    <submittedName>
        <fullName evidence="2">DNA-binding protein</fullName>
    </submittedName>
</protein>
<gene>
    <name evidence="2" type="ORF">A3K87_14240</name>
</gene>
<evidence type="ECO:0000259" key="1">
    <source>
        <dbReference type="PROSITE" id="PS51742"/>
    </source>
</evidence>
<dbReference type="Gene3D" id="3.30.1330.80">
    <property type="entry name" value="Hypothetical protein, similar to alpha- acetolactate decarboxylase, domain 2"/>
    <property type="match status" value="1"/>
</dbReference>
<dbReference type="SUPFAM" id="SSF117856">
    <property type="entry name" value="AF0104/ALDC/Ptd012-like"/>
    <property type="match status" value="1"/>
</dbReference>
<accession>A0AA91DP71</accession>
<evidence type="ECO:0000313" key="2">
    <source>
        <dbReference type="EMBL" id="OAK64546.1"/>
    </source>
</evidence>
<dbReference type="GO" id="GO:0003677">
    <property type="term" value="F:DNA binding"/>
    <property type="evidence" value="ECO:0007669"/>
    <property type="project" value="UniProtKB-KW"/>
</dbReference>
<dbReference type="PROSITE" id="PS51742">
    <property type="entry name" value="PPC"/>
    <property type="match status" value="1"/>
</dbReference>
<name>A0AA91DP71_VARPD</name>
<comment type="caution">
    <text evidence="2">The sequence shown here is derived from an EMBL/GenBank/DDBJ whole genome shotgun (WGS) entry which is preliminary data.</text>
</comment>
<dbReference type="RefSeq" id="WP_081267670.1">
    <property type="nucleotide sequence ID" value="NZ_LVHG01000037.1"/>
</dbReference>
<dbReference type="EMBL" id="LVHG01000037">
    <property type="protein sequence ID" value="OAK64546.1"/>
    <property type="molecule type" value="Genomic_DNA"/>
</dbReference>
<sequence>MTEKATALPRARTVVHPGPYGPVRIAHMHADKGRHFRLSLPAGRTLHHSLVQALAAEDVASASMTLIDGELEHLSFCTALPDPAGRVLATYGAPKALRCARLIFGNATMGRRADGGPIVHCHGVFREVDGRVRGGHILAERTLVGRSPVTVVVTALDSFELRVAYDEETRMPLMRPQARAVAHG</sequence>